<dbReference type="AlphaFoldDB" id="A0A0D0BKY8"/>
<name>A0A0D0BKY8_9AGAM</name>
<dbReference type="EMBL" id="KN835156">
    <property type="protein sequence ID" value="KIK46627.1"/>
    <property type="molecule type" value="Genomic_DNA"/>
</dbReference>
<sequence length="52" mass="5889">MCAANLKLNRLINTFLIAASNGSKLWESFGGRDQYLEGERALARCEKYQVHT</sequence>
<gene>
    <name evidence="1" type="ORF">CY34DRAFT_800145</name>
</gene>
<proteinExistence type="predicted"/>
<reference evidence="1 2" key="1">
    <citation type="submission" date="2014-04" db="EMBL/GenBank/DDBJ databases">
        <authorList>
            <consortium name="DOE Joint Genome Institute"/>
            <person name="Kuo A."/>
            <person name="Ruytinx J."/>
            <person name="Rineau F."/>
            <person name="Colpaert J."/>
            <person name="Kohler A."/>
            <person name="Nagy L.G."/>
            <person name="Floudas D."/>
            <person name="Copeland A."/>
            <person name="Barry K.W."/>
            <person name="Cichocki N."/>
            <person name="Veneault-Fourrey C."/>
            <person name="LaButti K."/>
            <person name="Lindquist E.A."/>
            <person name="Lipzen A."/>
            <person name="Lundell T."/>
            <person name="Morin E."/>
            <person name="Murat C."/>
            <person name="Sun H."/>
            <person name="Tunlid A."/>
            <person name="Henrissat B."/>
            <person name="Grigoriev I.V."/>
            <person name="Hibbett D.S."/>
            <person name="Martin F."/>
            <person name="Nordberg H.P."/>
            <person name="Cantor M.N."/>
            <person name="Hua S.X."/>
        </authorList>
    </citation>
    <scope>NUCLEOTIDE SEQUENCE [LARGE SCALE GENOMIC DNA]</scope>
    <source>
        <strain evidence="1 2">UH-Slu-Lm8-n1</strain>
    </source>
</reference>
<dbReference type="InParanoid" id="A0A0D0BKY8"/>
<dbReference type="HOGENOM" id="CLU_3088854_0_0_1"/>
<protein>
    <submittedName>
        <fullName evidence="1">Uncharacterized protein</fullName>
    </submittedName>
</protein>
<evidence type="ECO:0000313" key="2">
    <source>
        <dbReference type="Proteomes" id="UP000054485"/>
    </source>
</evidence>
<organism evidence="1 2">
    <name type="scientific">Suillus luteus UH-Slu-Lm8-n1</name>
    <dbReference type="NCBI Taxonomy" id="930992"/>
    <lineage>
        <taxon>Eukaryota</taxon>
        <taxon>Fungi</taxon>
        <taxon>Dikarya</taxon>
        <taxon>Basidiomycota</taxon>
        <taxon>Agaricomycotina</taxon>
        <taxon>Agaricomycetes</taxon>
        <taxon>Agaricomycetidae</taxon>
        <taxon>Boletales</taxon>
        <taxon>Suillineae</taxon>
        <taxon>Suillaceae</taxon>
        <taxon>Suillus</taxon>
    </lineage>
</organism>
<accession>A0A0D0BKY8</accession>
<reference evidence="2" key="2">
    <citation type="submission" date="2015-01" db="EMBL/GenBank/DDBJ databases">
        <title>Evolutionary Origins and Diversification of the Mycorrhizal Mutualists.</title>
        <authorList>
            <consortium name="DOE Joint Genome Institute"/>
            <consortium name="Mycorrhizal Genomics Consortium"/>
            <person name="Kohler A."/>
            <person name="Kuo A."/>
            <person name="Nagy L.G."/>
            <person name="Floudas D."/>
            <person name="Copeland A."/>
            <person name="Barry K.W."/>
            <person name="Cichocki N."/>
            <person name="Veneault-Fourrey C."/>
            <person name="LaButti K."/>
            <person name="Lindquist E.A."/>
            <person name="Lipzen A."/>
            <person name="Lundell T."/>
            <person name="Morin E."/>
            <person name="Murat C."/>
            <person name="Riley R."/>
            <person name="Ohm R."/>
            <person name="Sun H."/>
            <person name="Tunlid A."/>
            <person name="Henrissat B."/>
            <person name="Grigoriev I.V."/>
            <person name="Hibbett D.S."/>
            <person name="Martin F."/>
        </authorList>
    </citation>
    <scope>NUCLEOTIDE SEQUENCE [LARGE SCALE GENOMIC DNA]</scope>
    <source>
        <strain evidence="2">UH-Slu-Lm8-n1</strain>
    </source>
</reference>
<evidence type="ECO:0000313" key="1">
    <source>
        <dbReference type="EMBL" id="KIK46627.1"/>
    </source>
</evidence>
<keyword evidence="2" id="KW-1185">Reference proteome</keyword>
<dbReference type="Proteomes" id="UP000054485">
    <property type="component" value="Unassembled WGS sequence"/>
</dbReference>